<sequence length="269" mass="30604">MMGGLCGPFDAFTCALFFSFFLDDERRSSSLACLDQQHITPDGRRAVCLFACLDRHEWMDGWMGEPCPRNKTTPLPLHLSSALTFLLLFSCLSMTSRIFGQTRGTLKSGRREKQRKTKKKKKKRPAVNGRNCPFGKEVCVGGGGEAETNESFALVAHHRCLCTYIHRYFGTGTYNVYVRMYPKKLADDRRTSQHDSAPRQREGGSVMTDHQITVCVHAAQPTRRSTHGLQVPSTRQETRQDKTWDAEDERSLSAYPFRFRLVRAERSPT</sequence>
<feature type="region of interest" description="Disordered" evidence="1">
    <location>
        <begin position="187"/>
        <end position="247"/>
    </location>
</feature>
<protein>
    <submittedName>
        <fullName evidence="2">Uncharacterized protein</fullName>
    </submittedName>
</protein>
<feature type="compositionally biased region" description="Basic residues" evidence="1">
    <location>
        <begin position="108"/>
        <end position="125"/>
    </location>
</feature>
<keyword evidence="3" id="KW-1185">Reference proteome</keyword>
<reference evidence="2 3" key="1">
    <citation type="submission" date="2024-04" db="EMBL/GenBank/DDBJ databases">
        <title>Phyllosticta paracitricarpa is synonymous to the EU quarantine fungus P. citricarpa based on phylogenomic analyses.</title>
        <authorList>
            <consortium name="Lawrence Berkeley National Laboratory"/>
            <person name="Van Ingen-Buijs V.A."/>
            <person name="Van Westerhoven A.C."/>
            <person name="Haridas S."/>
            <person name="Skiadas P."/>
            <person name="Martin F."/>
            <person name="Groenewald J.Z."/>
            <person name="Crous P.W."/>
            <person name="Seidl M.F."/>
        </authorList>
    </citation>
    <scope>NUCLEOTIDE SEQUENCE [LARGE SCALE GENOMIC DNA]</scope>
    <source>
        <strain evidence="2 3">CBS 122670</strain>
    </source>
</reference>
<feature type="region of interest" description="Disordered" evidence="1">
    <location>
        <begin position="103"/>
        <end position="129"/>
    </location>
</feature>
<feature type="compositionally biased region" description="Basic and acidic residues" evidence="1">
    <location>
        <begin position="187"/>
        <end position="202"/>
    </location>
</feature>
<evidence type="ECO:0000313" key="3">
    <source>
        <dbReference type="Proteomes" id="UP001365128"/>
    </source>
</evidence>
<dbReference type="Proteomes" id="UP001365128">
    <property type="component" value="Unassembled WGS sequence"/>
</dbReference>
<gene>
    <name evidence="2" type="ORF">IWX46DRAFT_282322</name>
</gene>
<accession>A0ABR1MLX8</accession>
<feature type="compositionally biased region" description="Basic and acidic residues" evidence="1">
    <location>
        <begin position="236"/>
        <end position="247"/>
    </location>
</feature>
<proteinExistence type="predicted"/>
<dbReference type="EMBL" id="JBBPDW010000004">
    <property type="protein sequence ID" value="KAK7553419.1"/>
    <property type="molecule type" value="Genomic_DNA"/>
</dbReference>
<organism evidence="2 3">
    <name type="scientific">Phyllosticta citricarpa</name>
    <dbReference type="NCBI Taxonomy" id="55181"/>
    <lineage>
        <taxon>Eukaryota</taxon>
        <taxon>Fungi</taxon>
        <taxon>Dikarya</taxon>
        <taxon>Ascomycota</taxon>
        <taxon>Pezizomycotina</taxon>
        <taxon>Dothideomycetes</taxon>
        <taxon>Dothideomycetes incertae sedis</taxon>
        <taxon>Botryosphaeriales</taxon>
        <taxon>Phyllostictaceae</taxon>
        <taxon>Phyllosticta</taxon>
    </lineage>
</organism>
<evidence type="ECO:0000256" key="1">
    <source>
        <dbReference type="SAM" id="MobiDB-lite"/>
    </source>
</evidence>
<evidence type="ECO:0000313" key="2">
    <source>
        <dbReference type="EMBL" id="KAK7553419.1"/>
    </source>
</evidence>
<name>A0ABR1MLX8_9PEZI</name>
<comment type="caution">
    <text evidence="2">The sequence shown here is derived from an EMBL/GenBank/DDBJ whole genome shotgun (WGS) entry which is preliminary data.</text>
</comment>